<dbReference type="PROSITE" id="PS51257">
    <property type="entry name" value="PROKAR_LIPOPROTEIN"/>
    <property type="match status" value="1"/>
</dbReference>
<comment type="similarity">
    <text evidence="1">Belongs to the intimin/invasin family.</text>
</comment>
<dbReference type="InterPro" id="IPR008964">
    <property type="entry name" value="Invasin/intimin_cell_adhesion"/>
</dbReference>
<dbReference type="OrthoDB" id="8697973at2"/>
<dbReference type="SUPFAM" id="SSF49373">
    <property type="entry name" value="Invasin/intimin cell-adhesion fragments"/>
    <property type="match status" value="4"/>
</dbReference>
<organism evidence="4 5">
    <name type="scientific">Paracidovorax anthurii</name>
    <dbReference type="NCBI Taxonomy" id="78229"/>
    <lineage>
        <taxon>Bacteria</taxon>
        <taxon>Pseudomonadati</taxon>
        <taxon>Pseudomonadota</taxon>
        <taxon>Betaproteobacteria</taxon>
        <taxon>Burkholderiales</taxon>
        <taxon>Comamonadaceae</taxon>
        <taxon>Paracidovorax</taxon>
    </lineage>
</organism>
<evidence type="ECO:0000256" key="2">
    <source>
        <dbReference type="SAM" id="SignalP"/>
    </source>
</evidence>
<keyword evidence="2" id="KW-0732">Signal</keyword>
<feature type="domain" description="Big-1" evidence="3">
    <location>
        <begin position="327"/>
        <end position="428"/>
    </location>
</feature>
<sequence length="614" mass="60793">MKSLIRAVALSLAAALVACGGGGGSSGTSSGGGSGTTTPVTASIEIFTSATSLASASTTGVTVTAVVKDSANNAIASQPVTFSADSGTLASALTTTGTDGRGTAVLTAGNNRSNRNITVTVRSGSVTQTAIVPVAGTTLTASGSTSMLAGASTNFAVSVRDSGSVAISGTAVTATSSLGNAITASSSTTDANGAVTLAYAATRSGTDTVTINGAGASQVLTVNVSNLNFSFISPTANTEVEVNSTRDVTVRYVSGGVGVSGKAISFGTTRGSVSPIQAVTDANGSATVQVTSPSVGLATVSAQVDGNATTTLPLSFVASTPASLVLQSSAAALAPNAAGSTTNQVELRATVRDAAGNAVRGKTVFFTAVQDLSNGSIKTGTAVTDANGLATDVFIAGPTATAANGVQIRATVANTNISSTTSLTVNNQALFIAIAANNTIEKLSTTYRKTFSVQLTDANGAPVGSRSVTLSYWPPVFGKGSMSYNGTVWNNSNAIVPQSVSCVNEDANRNGVLDAGEDIDGNGRLSPGLPAVLSPASVTTDATGRAEFTLEYGQQYANWILFELAAKATVSGTESSSFFDFPASAVASDMTDANVAPASRVSPFGTALNCTNPN</sequence>
<dbReference type="InterPro" id="IPR013783">
    <property type="entry name" value="Ig-like_fold"/>
</dbReference>
<gene>
    <name evidence="4" type="ORF">AX018_102330</name>
</gene>
<keyword evidence="5" id="KW-1185">Reference proteome</keyword>
<evidence type="ECO:0000313" key="5">
    <source>
        <dbReference type="Proteomes" id="UP000248856"/>
    </source>
</evidence>
<protein>
    <submittedName>
        <fullName evidence="4">Ig-like protein group 1</fullName>
    </submittedName>
</protein>
<dbReference type="AlphaFoldDB" id="A0A328Z3K7"/>
<dbReference type="SMART" id="SM00634">
    <property type="entry name" value="BID_1"/>
    <property type="match status" value="3"/>
</dbReference>
<dbReference type="InterPro" id="IPR003344">
    <property type="entry name" value="Big_1_dom"/>
</dbReference>
<evidence type="ECO:0000256" key="1">
    <source>
        <dbReference type="ARBA" id="ARBA00010116"/>
    </source>
</evidence>
<feature type="domain" description="Big-1" evidence="3">
    <location>
        <begin position="226"/>
        <end position="317"/>
    </location>
</feature>
<evidence type="ECO:0000313" key="4">
    <source>
        <dbReference type="EMBL" id="RAR80334.1"/>
    </source>
</evidence>
<comment type="caution">
    <text evidence="4">The sequence shown here is derived from an EMBL/GenBank/DDBJ whole genome shotgun (WGS) entry which is preliminary data.</text>
</comment>
<feature type="signal peptide" evidence="2">
    <location>
        <begin position="1"/>
        <end position="20"/>
    </location>
</feature>
<dbReference type="Proteomes" id="UP000248856">
    <property type="component" value="Unassembled WGS sequence"/>
</dbReference>
<reference evidence="4 5" key="1">
    <citation type="submission" date="2018-06" db="EMBL/GenBank/DDBJ databases">
        <title>Genomic Encyclopedia of Archaeal and Bacterial Type Strains, Phase II (KMG-II): from individual species to whole genera.</title>
        <authorList>
            <person name="Goeker M."/>
        </authorList>
    </citation>
    <scope>NUCLEOTIDE SEQUENCE [LARGE SCALE GENOMIC DNA]</scope>
    <source>
        <strain evidence="4 5">CFPB 3232</strain>
    </source>
</reference>
<dbReference type="EMBL" id="QLTA01000023">
    <property type="protein sequence ID" value="RAR80334.1"/>
    <property type="molecule type" value="Genomic_DNA"/>
</dbReference>
<feature type="chain" id="PRO_5016256465" evidence="2">
    <location>
        <begin position="21"/>
        <end position="614"/>
    </location>
</feature>
<proteinExistence type="inferred from homology"/>
<name>A0A328Z3K7_9BURK</name>
<evidence type="ECO:0000259" key="3">
    <source>
        <dbReference type="PROSITE" id="PS51127"/>
    </source>
</evidence>
<dbReference type="Gene3D" id="2.60.40.10">
    <property type="entry name" value="Immunoglobulins"/>
    <property type="match status" value="4"/>
</dbReference>
<accession>A0A328Z3K7</accession>
<dbReference type="PROSITE" id="PS51127">
    <property type="entry name" value="BIG1"/>
    <property type="match status" value="2"/>
</dbReference>